<gene>
    <name evidence="1" type="ORF">VK792_08530</name>
</gene>
<reference evidence="1 2" key="1">
    <citation type="submission" date="2024-01" db="EMBL/GenBank/DDBJ databases">
        <title>Mesobacterium rodlantinim sp. nov., isolated from shallow sea hydrothermal systems off Kueishantao Island.</title>
        <authorList>
            <person name="Su Z."/>
            <person name="Tang K."/>
        </authorList>
    </citation>
    <scope>NUCLEOTIDE SEQUENCE [LARGE SCALE GENOMIC DNA]</scope>
    <source>
        <strain evidence="1 2">TK19101</strain>
    </source>
</reference>
<sequence>MNRLIQSGLMFGNMFHVVSPALVERYNRALKHLTGKTTQLTDFHIDISGYSPEIGDELDDDLYLNQNGVNRQFILLSTRQKSAPLLNAKFSTSRSILRHFIDANETQLFALTAKDAVAGELVNSVFSVSDPAQLFEIRKIRIEADTTQGTVKDAEKLARLVDRFKETEDGWYDDVLIAEMIALAKKTGDVVRNPVRLKQMEFVQDNFFTAHFGGIYIFRAVEHPAAICVGDKPDDLPIKYVFDLNDRNRIAKFFDFNGLVEPIVKARGIDAAAILRQKMDFIVVDVAQEAGIDLAGATRRDIRVIARQFATKLPPEWHALNALVQWAEGDGPWPRIGSDHPAYFYTLRAADHADKDLVNMLLAELTRKDIRQLFICHKELFYSLYRGWSDTKRSYVVDFLTREYQVDKAGARKALFGHDAPMKEPETTPEEIIQRVGPWGAVRR</sequence>
<dbReference type="Proteomes" id="UP001348149">
    <property type="component" value="Unassembled WGS sequence"/>
</dbReference>
<keyword evidence="2" id="KW-1185">Reference proteome</keyword>
<dbReference type="InterPro" id="IPR046578">
    <property type="entry name" value="DUF6638"/>
</dbReference>
<dbReference type="RefSeq" id="WP_326297044.1">
    <property type="nucleotide sequence ID" value="NZ_JAYLLH010000009.1"/>
</dbReference>
<comment type="caution">
    <text evidence="1">The sequence shown here is derived from an EMBL/GenBank/DDBJ whole genome shotgun (WGS) entry which is preliminary data.</text>
</comment>
<organism evidence="1 2">
    <name type="scientific">Mesobacterium hydrothermale</name>
    <dbReference type="NCBI Taxonomy" id="3111907"/>
    <lineage>
        <taxon>Bacteria</taxon>
        <taxon>Pseudomonadati</taxon>
        <taxon>Pseudomonadota</taxon>
        <taxon>Alphaproteobacteria</taxon>
        <taxon>Rhodobacterales</taxon>
        <taxon>Roseobacteraceae</taxon>
        <taxon>Mesobacterium</taxon>
    </lineage>
</organism>
<proteinExistence type="predicted"/>
<accession>A0ABU6HFU7</accession>
<evidence type="ECO:0000313" key="2">
    <source>
        <dbReference type="Proteomes" id="UP001348149"/>
    </source>
</evidence>
<dbReference type="Pfam" id="PF20343">
    <property type="entry name" value="DUF6638"/>
    <property type="match status" value="1"/>
</dbReference>
<dbReference type="EMBL" id="JAYLLH010000009">
    <property type="protein sequence ID" value="MEC3861328.1"/>
    <property type="molecule type" value="Genomic_DNA"/>
</dbReference>
<name>A0ABU6HFU7_9RHOB</name>
<protein>
    <submittedName>
        <fullName evidence="1">DUF6638 family protein</fullName>
    </submittedName>
</protein>
<evidence type="ECO:0000313" key="1">
    <source>
        <dbReference type="EMBL" id="MEC3861328.1"/>
    </source>
</evidence>